<evidence type="ECO:0000256" key="1">
    <source>
        <dbReference type="SAM" id="SignalP"/>
    </source>
</evidence>
<dbReference type="Proteomes" id="UP000722111">
    <property type="component" value="Unassembled WGS sequence"/>
</dbReference>
<evidence type="ECO:0008006" key="4">
    <source>
        <dbReference type="Google" id="ProtNLM"/>
    </source>
</evidence>
<feature type="non-terminal residue" evidence="2">
    <location>
        <position position="322"/>
    </location>
</feature>
<feature type="signal peptide" evidence="1">
    <location>
        <begin position="1"/>
        <end position="23"/>
    </location>
</feature>
<dbReference type="EMBL" id="JACOPX010000046">
    <property type="protein sequence ID" value="MBF6037244.1"/>
    <property type="molecule type" value="Genomic_DNA"/>
</dbReference>
<sequence length="322" mass="37042">MSNTKSIYILASCCLLLSQAAHADSKSTAQQSRTECLGRSQFEIKSEITWHLLNDQWTYTDGIGFTTYSPDIRLADKQLSYGSDPTNDAYGLVTIEVSPKTNIETFTDLAGRHHPDITVAKERVLKNKIDKISEAMTGNLSRSDPKQYKALDDEIDELSEKLKRVRKISTELVVLADFINQFKRENRPYKHFEVELEAYKKEFDTYPTDELYAEQSAFDFGMPDAYGARYPDKLIVLLWRDDRIYRFAFGQQSDYSEHRSSFEKLLPAARDLLARFRTRAEFEIPKETGFCLPFGFIADDGKAHYSITMAWHPTDNPNLLYS</sequence>
<reference evidence="2 3" key="1">
    <citation type="submission" date="2020-08" db="EMBL/GenBank/DDBJ databases">
        <title>Description of novel Pseudomonas species.</title>
        <authorList>
            <person name="Duman M."/>
            <person name="Mulet M."/>
            <person name="Altun S."/>
            <person name="Saticioglu I.B."/>
            <person name="Lalucat J."/>
            <person name="Garcia-Valdes E."/>
        </authorList>
    </citation>
    <scope>NUCLEOTIDE SEQUENCE [LARGE SCALE GENOMIC DNA]</scope>
    <source>
        <strain evidence="2 3">P155</strain>
    </source>
</reference>
<evidence type="ECO:0000313" key="2">
    <source>
        <dbReference type="EMBL" id="MBF6037244.1"/>
    </source>
</evidence>
<evidence type="ECO:0000313" key="3">
    <source>
        <dbReference type="Proteomes" id="UP000722111"/>
    </source>
</evidence>
<protein>
    <recommendedName>
        <fullName evidence="4">Tle cognate immunity protein 4 C-terminal domain-containing protein</fullName>
    </recommendedName>
</protein>
<feature type="chain" id="PRO_5046619955" description="Tle cognate immunity protein 4 C-terminal domain-containing protein" evidence="1">
    <location>
        <begin position="24"/>
        <end position="322"/>
    </location>
</feature>
<proteinExistence type="predicted"/>
<name>A0ABS0BSD9_9PSED</name>
<comment type="caution">
    <text evidence="2">The sequence shown here is derived from an EMBL/GenBank/DDBJ whole genome shotgun (WGS) entry which is preliminary data.</text>
</comment>
<organism evidence="2 3">
    <name type="scientific">Pseudomonas neuropathica</name>
    <dbReference type="NCBI Taxonomy" id="2730425"/>
    <lineage>
        <taxon>Bacteria</taxon>
        <taxon>Pseudomonadati</taxon>
        <taxon>Pseudomonadota</taxon>
        <taxon>Gammaproteobacteria</taxon>
        <taxon>Pseudomonadales</taxon>
        <taxon>Pseudomonadaceae</taxon>
        <taxon>Pseudomonas</taxon>
    </lineage>
</organism>
<keyword evidence="1" id="KW-0732">Signal</keyword>
<gene>
    <name evidence="2" type="ORF">H8F23_28700</name>
</gene>
<accession>A0ABS0BSD9</accession>
<keyword evidence="3" id="KW-1185">Reference proteome</keyword>